<evidence type="ECO:0000313" key="1">
    <source>
        <dbReference type="EMBL" id="KAF2159803.1"/>
    </source>
</evidence>
<keyword evidence="2" id="KW-1185">Reference proteome</keyword>
<accession>A0A6A6BYW6</accession>
<dbReference type="GeneID" id="54567796"/>
<dbReference type="Proteomes" id="UP000799537">
    <property type="component" value="Unassembled WGS sequence"/>
</dbReference>
<sequence length="135" mass="14194">MIDAMQSVGNGVAGVTVSRKRPDVASEGSRSSFSTGLRKAGQYLHCGPRTWLSTQGSSGHTCRAVEMKSRRGAGGVVVIGADSPSLSHSHLASIQLGCSSGLNGQRVVDECDSTRFDPTITEHTPDRSNAVHLEE</sequence>
<reference evidence="1" key="1">
    <citation type="journal article" date="2020" name="Stud. Mycol.">
        <title>101 Dothideomycetes genomes: a test case for predicting lifestyles and emergence of pathogens.</title>
        <authorList>
            <person name="Haridas S."/>
            <person name="Albert R."/>
            <person name="Binder M."/>
            <person name="Bloem J."/>
            <person name="Labutti K."/>
            <person name="Salamov A."/>
            <person name="Andreopoulos B."/>
            <person name="Baker S."/>
            <person name="Barry K."/>
            <person name="Bills G."/>
            <person name="Bluhm B."/>
            <person name="Cannon C."/>
            <person name="Castanera R."/>
            <person name="Culley D."/>
            <person name="Daum C."/>
            <person name="Ezra D."/>
            <person name="Gonzalez J."/>
            <person name="Henrissat B."/>
            <person name="Kuo A."/>
            <person name="Liang C."/>
            <person name="Lipzen A."/>
            <person name="Lutzoni F."/>
            <person name="Magnuson J."/>
            <person name="Mondo S."/>
            <person name="Nolan M."/>
            <person name="Ohm R."/>
            <person name="Pangilinan J."/>
            <person name="Park H.-J."/>
            <person name="Ramirez L."/>
            <person name="Alfaro M."/>
            <person name="Sun H."/>
            <person name="Tritt A."/>
            <person name="Yoshinaga Y."/>
            <person name="Zwiers L.-H."/>
            <person name="Turgeon B."/>
            <person name="Goodwin S."/>
            <person name="Spatafora J."/>
            <person name="Crous P."/>
            <person name="Grigoriev I."/>
        </authorList>
    </citation>
    <scope>NUCLEOTIDE SEQUENCE</scope>
    <source>
        <strain evidence="1">ATCC 36951</strain>
    </source>
</reference>
<dbReference type="AlphaFoldDB" id="A0A6A6BYW6"/>
<dbReference type="EMBL" id="ML993633">
    <property type="protein sequence ID" value="KAF2159803.1"/>
    <property type="molecule type" value="Genomic_DNA"/>
</dbReference>
<proteinExistence type="predicted"/>
<dbReference type="RefSeq" id="XP_033660692.1">
    <property type="nucleotide sequence ID" value="XM_033814524.1"/>
</dbReference>
<protein>
    <submittedName>
        <fullName evidence="1">Uncharacterized protein</fullName>
    </submittedName>
</protein>
<gene>
    <name evidence="1" type="ORF">M409DRAFT_60568</name>
</gene>
<name>A0A6A6BYW6_ZASCE</name>
<evidence type="ECO:0000313" key="2">
    <source>
        <dbReference type="Proteomes" id="UP000799537"/>
    </source>
</evidence>
<organism evidence="1 2">
    <name type="scientific">Zasmidium cellare ATCC 36951</name>
    <dbReference type="NCBI Taxonomy" id="1080233"/>
    <lineage>
        <taxon>Eukaryota</taxon>
        <taxon>Fungi</taxon>
        <taxon>Dikarya</taxon>
        <taxon>Ascomycota</taxon>
        <taxon>Pezizomycotina</taxon>
        <taxon>Dothideomycetes</taxon>
        <taxon>Dothideomycetidae</taxon>
        <taxon>Mycosphaerellales</taxon>
        <taxon>Mycosphaerellaceae</taxon>
        <taxon>Zasmidium</taxon>
    </lineage>
</organism>